<proteinExistence type="predicted"/>
<dbReference type="KEGG" id="mequ:KFV11_01550"/>
<gene>
    <name evidence="1" type="ORF">KFV11_01550</name>
</gene>
<sequence>MVKILTEKQVKPQIEPKHFTLEENEAALKDAFDDDSTGKVIMRVNQ</sequence>
<dbReference type="RefSeq" id="WP_254250154.1">
    <property type="nucleotide sequence ID" value="NZ_CP073809.1"/>
</dbReference>
<reference evidence="1" key="1">
    <citation type="submission" date="2021-04" db="EMBL/GenBank/DDBJ databases">
        <title>Complete Genome Sequences of Macrococcus spp. from dog and cattle.</title>
        <authorList>
            <person name="Schwendener S."/>
            <person name="Perreten V."/>
        </authorList>
    </citation>
    <scope>NUCLEOTIDE SEQUENCE</scope>
    <source>
        <strain evidence="1">Epi0143-OL</strain>
    </source>
</reference>
<accession>A0A9Q9F3I9</accession>
<evidence type="ECO:0000313" key="1">
    <source>
        <dbReference type="EMBL" id="UTH14084.1"/>
    </source>
</evidence>
<dbReference type="AlphaFoldDB" id="A0A9Q9F3I9"/>
<evidence type="ECO:0008006" key="3">
    <source>
        <dbReference type="Google" id="ProtNLM"/>
    </source>
</evidence>
<evidence type="ECO:0000313" key="2">
    <source>
        <dbReference type="Proteomes" id="UP001057381"/>
    </source>
</evidence>
<dbReference type="EMBL" id="CP073809">
    <property type="protein sequence ID" value="UTH14084.1"/>
    <property type="molecule type" value="Genomic_DNA"/>
</dbReference>
<name>A0A9Q9F3I9_9STAP</name>
<protein>
    <recommendedName>
        <fullName evidence="3">Alcohol dehydrogenase</fullName>
    </recommendedName>
</protein>
<organism evidence="1 2">
    <name type="scientific">Macrococcus equipercicus</name>
    <dbReference type="NCBI Taxonomy" id="69967"/>
    <lineage>
        <taxon>Bacteria</taxon>
        <taxon>Bacillati</taxon>
        <taxon>Bacillota</taxon>
        <taxon>Bacilli</taxon>
        <taxon>Bacillales</taxon>
        <taxon>Staphylococcaceae</taxon>
        <taxon>Macrococcus</taxon>
    </lineage>
</organism>
<dbReference type="Proteomes" id="UP001057381">
    <property type="component" value="Chromosome"/>
</dbReference>